<accession>A0ABT4AML1</accession>
<evidence type="ECO:0000313" key="2">
    <source>
        <dbReference type="EMBL" id="MCY1082935.1"/>
    </source>
</evidence>
<keyword evidence="3" id="KW-1185">Reference proteome</keyword>
<evidence type="ECO:0000256" key="1">
    <source>
        <dbReference type="SAM" id="Phobius"/>
    </source>
</evidence>
<name>A0ABT4AML1_9BACT</name>
<comment type="caution">
    <text evidence="2">The sequence shown here is derived from an EMBL/GenBank/DDBJ whole genome shotgun (WGS) entry which is preliminary data.</text>
</comment>
<proteinExistence type="predicted"/>
<keyword evidence="1" id="KW-0472">Membrane</keyword>
<feature type="transmembrane region" description="Helical" evidence="1">
    <location>
        <begin position="39"/>
        <end position="59"/>
    </location>
</feature>
<reference evidence="2 3" key="1">
    <citation type="submission" date="2022-11" db="EMBL/GenBank/DDBJ databases">
        <title>Minimal conservation of predation-associated metabolite biosynthetic gene clusters underscores biosynthetic potential of Myxococcota including descriptions for ten novel species: Archangium lansinium sp. nov., Myxococcus landrumus sp. nov., Nannocystis bai.</title>
        <authorList>
            <person name="Ahearne A."/>
            <person name="Stevens C."/>
            <person name="Phillips K."/>
        </authorList>
    </citation>
    <scope>NUCLEOTIDE SEQUENCE [LARGE SCALE GENOMIC DNA]</scope>
    <source>
        <strain evidence="2 3">MIWBW</strain>
    </source>
</reference>
<keyword evidence="1" id="KW-1133">Transmembrane helix</keyword>
<evidence type="ECO:0000313" key="3">
    <source>
        <dbReference type="Proteomes" id="UP001207654"/>
    </source>
</evidence>
<dbReference type="InterPro" id="IPR021257">
    <property type="entry name" value="DUF2809"/>
</dbReference>
<keyword evidence="1" id="KW-0812">Transmembrane</keyword>
<gene>
    <name evidence="2" type="ORF">OV287_51635</name>
</gene>
<dbReference type="Proteomes" id="UP001207654">
    <property type="component" value="Unassembled WGS sequence"/>
</dbReference>
<dbReference type="Pfam" id="PF10990">
    <property type="entry name" value="DUF2809"/>
    <property type="match status" value="1"/>
</dbReference>
<sequence length="145" mass="15460">MRPGPRSRAWLLPLMVLVVALGLGSRSAAARVHLPHLVTDYAGDTLWTVMVYLCLVFALPRLPVRLAAAAALGISVLVELSQLIHTPWLDALRAHRLAALVLGRGFLLSDLVCYAVGTGLAAGTDLLCSRRQAPPSSVETHGLHS</sequence>
<protein>
    <submittedName>
        <fullName evidence="2">DUF2809 domain-containing protein</fullName>
    </submittedName>
</protein>
<organism evidence="2 3">
    <name type="scientific">Archangium lansingense</name>
    <dbReference type="NCBI Taxonomy" id="2995310"/>
    <lineage>
        <taxon>Bacteria</taxon>
        <taxon>Pseudomonadati</taxon>
        <taxon>Myxococcota</taxon>
        <taxon>Myxococcia</taxon>
        <taxon>Myxococcales</taxon>
        <taxon>Cystobacterineae</taxon>
        <taxon>Archangiaceae</taxon>
        <taxon>Archangium</taxon>
    </lineage>
</organism>
<feature type="transmembrane region" description="Helical" evidence="1">
    <location>
        <begin position="66"/>
        <end position="85"/>
    </location>
</feature>
<dbReference type="RefSeq" id="WP_267541487.1">
    <property type="nucleotide sequence ID" value="NZ_JAPNKA010000001.1"/>
</dbReference>
<feature type="transmembrane region" description="Helical" evidence="1">
    <location>
        <begin position="97"/>
        <end position="122"/>
    </location>
</feature>
<dbReference type="EMBL" id="JAPNKA010000001">
    <property type="protein sequence ID" value="MCY1082935.1"/>
    <property type="molecule type" value="Genomic_DNA"/>
</dbReference>